<evidence type="ECO:0000313" key="1">
    <source>
        <dbReference type="EMBL" id="KAI4350738.1"/>
    </source>
</evidence>
<protein>
    <submittedName>
        <fullName evidence="1">Uncharacterized protein</fullName>
    </submittedName>
</protein>
<comment type="caution">
    <text evidence="1">The sequence shown here is derived from an EMBL/GenBank/DDBJ whole genome shotgun (WGS) entry which is preliminary data.</text>
</comment>
<evidence type="ECO:0000313" key="2">
    <source>
        <dbReference type="Proteomes" id="UP000828941"/>
    </source>
</evidence>
<name>A0ACB9PQF1_BAUVA</name>
<sequence length="304" mass="34418">MGFIHILNEAVKILCKDPNFIIFTLLTSLPLFFSLFMYEGLYAHTITKAAKILHHDYKLTCLFCHQFETLDVVEKLIGQVSHNFVLLLILHLGIFHLLELLNTVATVNSASSIYAGDKGLNLKDMFIKHLCDSRFKGPLITSIYGLLLSFLLSMGLLSPSLYMYMTAEYVTFMVLFLLLFVALLTKYLEWSTIWEMGTLISVLEEKDGDVALVVSAYFSRGNRISGILLMLFFLVWRFSLRLVGLFFGWNGGGTKILFIVLYIALLCLGNVFKWVAFLVYYSECRKGRSEKEVSASGEGEAISV</sequence>
<dbReference type="EMBL" id="CM039428">
    <property type="protein sequence ID" value="KAI4350738.1"/>
    <property type="molecule type" value="Genomic_DNA"/>
</dbReference>
<dbReference type="Proteomes" id="UP000828941">
    <property type="component" value="Chromosome 3"/>
</dbReference>
<reference evidence="1 2" key="1">
    <citation type="journal article" date="2022" name="DNA Res.">
        <title>Chromosomal-level genome assembly of the orchid tree Bauhinia variegata (Leguminosae; Cercidoideae) supports the allotetraploid origin hypothesis of Bauhinia.</title>
        <authorList>
            <person name="Zhong Y."/>
            <person name="Chen Y."/>
            <person name="Zheng D."/>
            <person name="Pang J."/>
            <person name="Liu Y."/>
            <person name="Luo S."/>
            <person name="Meng S."/>
            <person name="Qian L."/>
            <person name="Wei D."/>
            <person name="Dai S."/>
            <person name="Zhou R."/>
        </authorList>
    </citation>
    <scope>NUCLEOTIDE SEQUENCE [LARGE SCALE GENOMIC DNA]</scope>
    <source>
        <strain evidence="1">BV-YZ2020</strain>
    </source>
</reference>
<keyword evidence="2" id="KW-1185">Reference proteome</keyword>
<accession>A0ACB9PQF1</accession>
<gene>
    <name evidence="1" type="ORF">L6164_005160</name>
</gene>
<organism evidence="1 2">
    <name type="scientific">Bauhinia variegata</name>
    <name type="common">Purple orchid tree</name>
    <name type="synonym">Phanera variegata</name>
    <dbReference type="NCBI Taxonomy" id="167791"/>
    <lineage>
        <taxon>Eukaryota</taxon>
        <taxon>Viridiplantae</taxon>
        <taxon>Streptophyta</taxon>
        <taxon>Embryophyta</taxon>
        <taxon>Tracheophyta</taxon>
        <taxon>Spermatophyta</taxon>
        <taxon>Magnoliopsida</taxon>
        <taxon>eudicotyledons</taxon>
        <taxon>Gunneridae</taxon>
        <taxon>Pentapetalae</taxon>
        <taxon>rosids</taxon>
        <taxon>fabids</taxon>
        <taxon>Fabales</taxon>
        <taxon>Fabaceae</taxon>
        <taxon>Cercidoideae</taxon>
        <taxon>Cercideae</taxon>
        <taxon>Bauhiniinae</taxon>
        <taxon>Bauhinia</taxon>
    </lineage>
</organism>
<proteinExistence type="predicted"/>